<dbReference type="Proteomes" id="UP000664480">
    <property type="component" value="Unassembled WGS sequence"/>
</dbReference>
<proteinExistence type="predicted"/>
<dbReference type="InterPro" id="IPR052940">
    <property type="entry name" value="Carb_Esterase_6"/>
</dbReference>
<comment type="caution">
    <text evidence="3">The sequence shown here is derived from an EMBL/GenBank/DDBJ whole genome shotgun (WGS) entry which is preliminary data.</text>
</comment>
<name>A0ABS3CE60_9BACT</name>
<dbReference type="EMBL" id="JAFKCU010000002">
    <property type="protein sequence ID" value="MBN7815397.1"/>
    <property type="molecule type" value="Genomic_DNA"/>
</dbReference>
<dbReference type="Pfam" id="PF03629">
    <property type="entry name" value="SASA"/>
    <property type="match status" value="1"/>
</dbReference>
<dbReference type="PROSITE" id="PS51257">
    <property type="entry name" value="PROKAR_LIPOPROTEIN"/>
    <property type="match status" value="1"/>
</dbReference>
<sequence length="271" mass="30275">MKFKNFLLISLISFLLFSCENKSEQETEQENPKENFHLYLLMGQSNMAGRGLVGAIDTINHPRVYKLDSSMNWVLAKDPMHFDKPVAGVGLGLTFGKIMANSNSDVKIGLIPTAVGGSSIHAWFRDSLHQQTNVYPFNDMVLRAKEALKEGTIKGILWHQGESDTGSEARVSSYSEKFFAMMDSVYKELEIEPVPVVIGEIGHFFYGKAPLAENLNQQLQEIALSQPCIGLVSAEGLHHKGDSTHFDSDSYHELGRRYAVEMMNLQSNCQN</sequence>
<dbReference type="Gene3D" id="3.40.50.1110">
    <property type="entry name" value="SGNH hydrolase"/>
    <property type="match status" value="1"/>
</dbReference>
<dbReference type="InterPro" id="IPR005181">
    <property type="entry name" value="SASA"/>
</dbReference>
<evidence type="ECO:0000259" key="2">
    <source>
        <dbReference type="Pfam" id="PF03629"/>
    </source>
</evidence>
<dbReference type="PANTHER" id="PTHR31988">
    <property type="entry name" value="ESTERASE, PUTATIVE (DUF303)-RELATED"/>
    <property type="match status" value="1"/>
</dbReference>
<reference evidence="3 4" key="1">
    <citation type="submission" date="2021-03" db="EMBL/GenBank/DDBJ databases">
        <title>novel species isolated from a fishpond in China.</title>
        <authorList>
            <person name="Lu H."/>
            <person name="Cai Z."/>
        </authorList>
    </citation>
    <scope>NUCLEOTIDE SEQUENCE [LARGE SCALE GENOMIC DNA]</scope>
    <source>
        <strain evidence="3 4">YJ13C</strain>
    </source>
</reference>
<evidence type="ECO:0000256" key="1">
    <source>
        <dbReference type="ARBA" id="ARBA00022801"/>
    </source>
</evidence>
<dbReference type="SUPFAM" id="SSF52266">
    <property type="entry name" value="SGNH hydrolase"/>
    <property type="match status" value="1"/>
</dbReference>
<protein>
    <submittedName>
        <fullName evidence="3">Sialate O-acetylesterase</fullName>
    </submittedName>
</protein>
<keyword evidence="4" id="KW-1185">Reference proteome</keyword>
<feature type="domain" description="Sialate O-acetylesterase" evidence="2">
    <location>
        <begin position="36"/>
        <end position="263"/>
    </location>
</feature>
<accession>A0ABS3CE60</accession>
<keyword evidence="1" id="KW-0378">Hydrolase</keyword>
<dbReference type="PANTHER" id="PTHR31988:SF19">
    <property type="entry name" value="9-O-ACETYL-N-ACETYLNEURAMINIC ACID DEACETYLASE-RELATED"/>
    <property type="match status" value="1"/>
</dbReference>
<dbReference type="InterPro" id="IPR036514">
    <property type="entry name" value="SGNH_hydro_sf"/>
</dbReference>
<gene>
    <name evidence="3" type="ORF">J0A69_08165</name>
</gene>
<organism evidence="3 4">
    <name type="scientific">Algoriphagus pacificus</name>
    <dbReference type="NCBI Taxonomy" id="2811234"/>
    <lineage>
        <taxon>Bacteria</taxon>
        <taxon>Pseudomonadati</taxon>
        <taxon>Bacteroidota</taxon>
        <taxon>Cytophagia</taxon>
        <taxon>Cytophagales</taxon>
        <taxon>Cyclobacteriaceae</taxon>
        <taxon>Algoriphagus</taxon>
    </lineage>
</organism>
<evidence type="ECO:0000313" key="4">
    <source>
        <dbReference type="Proteomes" id="UP000664480"/>
    </source>
</evidence>
<evidence type="ECO:0000313" key="3">
    <source>
        <dbReference type="EMBL" id="MBN7815397.1"/>
    </source>
</evidence>
<dbReference type="RefSeq" id="WP_206586072.1">
    <property type="nucleotide sequence ID" value="NZ_JAFKCU010000002.1"/>
</dbReference>